<sequence length="123" mass="14189">MGEIQSAAVLTVDTIFTWQPNGYSIDCQCRLRIYKLSFDTAIVIASQLPEDSSIALNGMMLQLIHLVCYRFGLAPNKTMWIEHDPGWHPNKQEKYYEVILVWNEASWHKSSKHKIEQLLGQPL</sequence>
<dbReference type="EMBL" id="CP003653">
    <property type="protein sequence ID" value="AFZ36366.1"/>
    <property type="molecule type" value="Genomic_DNA"/>
</dbReference>
<dbReference type="AlphaFoldDB" id="K9XWA6"/>
<accession>K9XWA6</accession>
<dbReference type="OrthoDB" id="582123at2"/>
<gene>
    <name evidence="1" type="ordered locus">Sta7437_2845</name>
</gene>
<protein>
    <submittedName>
        <fullName evidence="1">Uncharacterized protein</fullName>
    </submittedName>
</protein>
<dbReference type="STRING" id="111780.Sta7437_2845"/>
<reference evidence="2" key="1">
    <citation type="journal article" date="2013" name="Proc. Natl. Acad. Sci. U.S.A.">
        <title>Improving the coverage of the cyanobacterial phylum using diversity-driven genome sequencing.</title>
        <authorList>
            <person name="Shih P.M."/>
            <person name="Wu D."/>
            <person name="Latifi A."/>
            <person name="Axen S.D."/>
            <person name="Fewer D.P."/>
            <person name="Talla E."/>
            <person name="Calteau A."/>
            <person name="Cai F."/>
            <person name="Tandeau de Marsac N."/>
            <person name="Rippka R."/>
            <person name="Herdman M."/>
            <person name="Sivonen K."/>
            <person name="Coursin T."/>
            <person name="Laurent T."/>
            <person name="Goodwin L."/>
            <person name="Nolan M."/>
            <person name="Davenport K.W."/>
            <person name="Han C.S."/>
            <person name="Rubin E.M."/>
            <person name="Eisen J.A."/>
            <person name="Woyke T."/>
            <person name="Gugger M."/>
            <person name="Kerfeld C.A."/>
        </authorList>
    </citation>
    <scope>NUCLEOTIDE SEQUENCE [LARGE SCALE GENOMIC DNA]</scope>
    <source>
        <strain evidence="2">ATCC 29371 / PCC 7437</strain>
    </source>
</reference>
<dbReference type="HOGENOM" id="CLU_2013855_0_0_3"/>
<name>K9XWA6_STAC7</name>
<evidence type="ECO:0000313" key="1">
    <source>
        <dbReference type="EMBL" id="AFZ36366.1"/>
    </source>
</evidence>
<dbReference type="RefSeq" id="WP_015194034.1">
    <property type="nucleotide sequence ID" value="NC_019748.1"/>
</dbReference>
<dbReference type="eggNOG" id="ENOG502ZQNG">
    <property type="taxonomic scope" value="Bacteria"/>
</dbReference>
<organism evidence="1 2">
    <name type="scientific">Stanieria cyanosphaera (strain ATCC 29371 / PCC 7437)</name>
    <dbReference type="NCBI Taxonomy" id="111780"/>
    <lineage>
        <taxon>Bacteria</taxon>
        <taxon>Bacillati</taxon>
        <taxon>Cyanobacteriota</taxon>
        <taxon>Cyanophyceae</taxon>
        <taxon>Pleurocapsales</taxon>
        <taxon>Dermocarpellaceae</taxon>
        <taxon>Stanieria</taxon>
    </lineage>
</organism>
<proteinExistence type="predicted"/>
<dbReference type="Proteomes" id="UP000010473">
    <property type="component" value="Chromosome"/>
</dbReference>
<evidence type="ECO:0000313" key="2">
    <source>
        <dbReference type="Proteomes" id="UP000010473"/>
    </source>
</evidence>
<dbReference type="KEGG" id="scs:Sta7437_2845"/>
<keyword evidence="2" id="KW-1185">Reference proteome</keyword>